<dbReference type="EMBL" id="LCTW02000020">
    <property type="protein sequence ID" value="KXX82161.1"/>
    <property type="molecule type" value="Genomic_DNA"/>
</dbReference>
<dbReference type="OrthoDB" id="2121828at2759"/>
<reference evidence="2" key="2">
    <citation type="submission" date="2015-06" db="EMBL/GenBank/DDBJ databases">
        <authorList>
            <person name="Hoefler B.C."/>
            <person name="Straight P.D."/>
        </authorList>
    </citation>
    <scope>NUCLEOTIDE SEQUENCE [LARGE SCALE GENOMIC DNA]</scope>
    <source>
        <strain evidence="2">Mm55</strain>
    </source>
</reference>
<accession>A0A175WF38</accession>
<keyword evidence="3" id="KW-1185">Reference proteome</keyword>
<dbReference type="STRING" id="100816.A0A175WF38"/>
<dbReference type="VEuPathDB" id="FungiDB:MMYC01_205662"/>
<reference evidence="3" key="1">
    <citation type="submission" date="2015-06" db="EMBL/GenBank/DDBJ databases">
        <authorList>
            <person name="van de Sande W.W.J."/>
        </authorList>
    </citation>
    <scope>NUCLEOTIDE SEQUENCE [LARGE SCALE GENOMIC DNA]</scope>
    <source>
        <strain evidence="3">mm55</strain>
    </source>
</reference>
<dbReference type="AlphaFoldDB" id="A0A175WF38"/>
<proteinExistence type="predicted"/>
<reference evidence="2 3" key="3">
    <citation type="submission" date="2016-01" db="EMBL/GenBank/DDBJ databases">
        <title>Madurella mycetomatis genome sequencing.</title>
        <authorList>
            <person name="Van De Sande W."/>
        </authorList>
    </citation>
    <scope>NUCLEOTIDE SEQUENCE [LARGE SCALE GENOMIC DNA]</scope>
    <source>
        <strain evidence="2">Mm55</strain>
        <strain evidence="3">mm55</strain>
    </source>
</reference>
<dbReference type="Proteomes" id="UP000078237">
    <property type="component" value="Unassembled WGS sequence"/>
</dbReference>
<evidence type="ECO:0000313" key="2">
    <source>
        <dbReference type="EMBL" id="KXX82161.1"/>
    </source>
</evidence>
<dbReference type="VEuPathDB" id="FungiDB:MMYC01_200954"/>
<organism evidence="2 3">
    <name type="scientific">Madurella mycetomatis</name>
    <dbReference type="NCBI Taxonomy" id="100816"/>
    <lineage>
        <taxon>Eukaryota</taxon>
        <taxon>Fungi</taxon>
        <taxon>Dikarya</taxon>
        <taxon>Ascomycota</taxon>
        <taxon>Pezizomycotina</taxon>
        <taxon>Sordariomycetes</taxon>
        <taxon>Sordariomycetidae</taxon>
        <taxon>Sordariales</taxon>
        <taxon>Sordariales incertae sedis</taxon>
        <taxon>Madurella</taxon>
    </lineage>
</organism>
<sequence length="182" mass="18904">MASLGAFEAAVRVSTERAPTAHAAAMGAGPTCDDDVAGRFGAAALGVGDIPGFSRGPFGDQIEITDARHICPASSENVDNATSYVTWEVAHLPYKGSSQPKPVLIDIYERGAAALPNYEAVLANNGWDPATKTFPAKLGEVIEIVFQITGSGGPSSYDADANNAKLAELGFKSVKCDTTMLL</sequence>
<name>A0A175WF38_9PEZI</name>
<dbReference type="EMBL" id="LCTW02000107">
    <property type="protein sequence ID" value="KXX78808.1"/>
    <property type="molecule type" value="Genomic_DNA"/>
</dbReference>
<comment type="caution">
    <text evidence="2">The sequence shown here is derived from an EMBL/GenBank/DDBJ whole genome shotgun (WGS) entry which is preliminary data.</text>
</comment>
<gene>
    <name evidence="2" type="ORF">MMYC01_200954</name>
    <name evidence="1" type="ORF">MMYC01_205662</name>
</gene>
<protein>
    <submittedName>
        <fullName evidence="2">Uncharacterized protein</fullName>
    </submittedName>
</protein>
<evidence type="ECO:0000313" key="1">
    <source>
        <dbReference type="EMBL" id="KXX78808.1"/>
    </source>
</evidence>
<evidence type="ECO:0000313" key="3">
    <source>
        <dbReference type="Proteomes" id="UP000078237"/>
    </source>
</evidence>